<evidence type="ECO:0000256" key="4">
    <source>
        <dbReference type="ARBA" id="ARBA00022617"/>
    </source>
</evidence>
<proteinExistence type="inferred from homology"/>
<dbReference type="RefSeq" id="WP_184732995.1">
    <property type="nucleotide sequence ID" value="NZ_JACHIW010000003.1"/>
</dbReference>
<evidence type="ECO:0000256" key="9">
    <source>
        <dbReference type="RuleBase" id="RU000461"/>
    </source>
</evidence>
<dbReference type="InterPro" id="IPR036396">
    <property type="entry name" value="Cyt_P450_sf"/>
</dbReference>
<dbReference type="PANTHER" id="PTHR46696">
    <property type="entry name" value="P450, PUTATIVE (EUROFUNG)-RELATED"/>
    <property type="match status" value="1"/>
</dbReference>
<dbReference type="GO" id="GO:0016712">
    <property type="term" value="F:oxidoreductase activity, acting on paired donors, with incorporation or reduction of molecular oxygen, reduced flavin or flavoprotein as one donor, and incorporation of one atom of oxygen"/>
    <property type="evidence" value="ECO:0007669"/>
    <property type="project" value="UniProtKB-EC"/>
</dbReference>
<evidence type="ECO:0000313" key="10">
    <source>
        <dbReference type="EMBL" id="MBB5159935.1"/>
    </source>
</evidence>
<dbReference type="Proteomes" id="UP000584374">
    <property type="component" value="Unassembled WGS sequence"/>
</dbReference>
<keyword evidence="4 9" id="KW-0349">Heme</keyword>
<dbReference type="GO" id="GO:0005506">
    <property type="term" value="F:iron ion binding"/>
    <property type="evidence" value="ECO:0007669"/>
    <property type="project" value="InterPro"/>
</dbReference>
<dbReference type="GO" id="GO:0005737">
    <property type="term" value="C:cytoplasm"/>
    <property type="evidence" value="ECO:0007669"/>
    <property type="project" value="UniProtKB-SubCell"/>
</dbReference>
<dbReference type="Pfam" id="PF00067">
    <property type="entry name" value="p450"/>
    <property type="match status" value="1"/>
</dbReference>
<dbReference type="PRINTS" id="PR00359">
    <property type="entry name" value="BP450"/>
</dbReference>
<name>A0A840QKI4_9PSEU</name>
<dbReference type="InterPro" id="IPR001128">
    <property type="entry name" value="Cyt_P450"/>
</dbReference>
<evidence type="ECO:0000256" key="8">
    <source>
        <dbReference type="ARBA" id="ARBA00023033"/>
    </source>
</evidence>
<dbReference type="GO" id="GO:0020037">
    <property type="term" value="F:heme binding"/>
    <property type="evidence" value="ECO:0007669"/>
    <property type="project" value="InterPro"/>
</dbReference>
<dbReference type="Gene3D" id="1.10.630.10">
    <property type="entry name" value="Cytochrome P450"/>
    <property type="match status" value="1"/>
</dbReference>
<keyword evidence="6 9" id="KW-0560">Oxidoreductase</keyword>
<keyword evidence="3" id="KW-0963">Cytoplasm</keyword>
<evidence type="ECO:0000256" key="2">
    <source>
        <dbReference type="ARBA" id="ARBA00010617"/>
    </source>
</evidence>
<dbReference type="CDD" id="cd20625">
    <property type="entry name" value="CYP164-like"/>
    <property type="match status" value="1"/>
</dbReference>
<dbReference type="SUPFAM" id="SSF48264">
    <property type="entry name" value="Cytochrome P450"/>
    <property type="match status" value="1"/>
</dbReference>
<comment type="subcellular location">
    <subcellularLocation>
        <location evidence="1">Cytoplasm</location>
    </subcellularLocation>
</comment>
<evidence type="ECO:0000256" key="3">
    <source>
        <dbReference type="ARBA" id="ARBA00022490"/>
    </source>
</evidence>
<organism evidence="10 11">
    <name type="scientific">Saccharopolyspora phatthalungensis</name>
    <dbReference type="NCBI Taxonomy" id="664693"/>
    <lineage>
        <taxon>Bacteria</taxon>
        <taxon>Bacillati</taxon>
        <taxon>Actinomycetota</taxon>
        <taxon>Actinomycetes</taxon>
        <taxon>Pseudonocardiales</taxon>
        <taxon>Pseudonocardiaceae</taxon>
        <taxon>Saccharopolyspora</taxon>
    </lineage>
</organism>
<evidence type="ECO:0000256" key="7">
    <source>
        <dbReference type="ARBA" id="ARBA00023004"/>
    </source>
</evidence>
<evidence type="ECO:0000256" key="1">
    <source>
        <dbReference type="ARBA" id="ARBA00004496"/>
    </source>
</evidence>
<reference evidence="10 11" key="1">
    <citation type="submission" date="2020-08" db="EMBL/GenBank/DDBJ databases">
        <title>Sequencing the genomes of 1000 actinobacteria strains.</title>
        <authorList>
            <person name="Klenk H.-P."/>
        </authorList>
    </citation>
    <scope>NUCLEOTIDE SEQUENCE [LARGE SCALE GENOMIC DNA]</scope>
    <source>
        <strain evidence="10 11">DSM 45584</strain>
    </source>
</reference>
<comment type="similarity">
    <text evidence="2 9">Belongs to the cytochrome P450 family.</text>
</comment>
<dbReference type="EC" id="1.14.14.1" evidence="10"/>
<gene>
    <name evidence="10" type="ORF">BJ970_007535</name>
</gene>
<dbReference type="AlphaFoldDB" id="A0A840QKI4"/>
<dbReference type="PANTHER" id="PTHR46696:SF1">
    <property type="entry name" value="CYTOCHROME P450 YJIB-RELATED"/>
    <property type="match status" value="1"/>
</dbReference>
<dbReference type="PROSITE" id="PS00086">
    <property type="entry name" value="CYTOCHROME_P450"/>
    <property type="match status" value="1"/>
</dbReference>
<evidence type="ECO:0000256" key="5">
    <source>
        <dbReference type="ARBA" id="ARBA00022723"/>
    </source>
</evidence>
<accession>A0A840QKI4</accession>
<protein>
    <submittedName>
        <fullName evidence="10">Unspecific monooxygenase</fullName>
        <ecNumber evidence="10">1.14.14.1</ecNumber>
    </submittedName>
</protein>
<sequence>MITDTKNVDRLGFLAEAALGYNPVDPDYHGNAHERHRRMAERGPLFRTDGGMWAAVSHEACATILRDARFGHDPGSPAQNLFDSTQRPSVALRSFEFMDGPEHDRLRKLVNRAFTARRVERLRPAVETLATRLLAGMSGRIDVLADFILPLAMTTIVDMLGAPAEDHHRFRVWAEAIVRGLDPDFLLSPAELAAREQANAEFAEYFNHLAALRRAEPKDDLISALVTVEDDGAVLSSDELVAMCMLLLAAGHESIMHLVGNGTVALLHNPDQLDHFRAHPGEAANAMNELLRYDPPVVLLVRTALADAEVLGQRIRRGEIVWLQIGAANRDPAVFPAPDRLDLTRDTSGSLAFGLGAHFCIGASLARLEGQVALSALLRRDVALAEERLIHRKNVVVRGYEAVPVVLR</sequence>
<keyword evidence="5 9" id="KW-0479">Metal-binding</keyword>
<keyword evidence="8 9" id="KW-0503">Monooxygenase</keyword>
<evidence type="ECO:0000313" key="11">
    <source>
        <dbReference type="Proteomes" id="UP000584374"/>
    </source>
</evidence>
<comment type="caution">
    <text evidence="10">The sequence shown here is derived from an EMBL/GenBank/DDBJ whole genome shotgun (WGS) entry which is preliminary data.</text>
</comment>
<dbReference type="InterPro" id="IPR017972">
    <property type="entry name" value="Cyt_P450_CS"/>
</dbReference>
<evidence type="ECO:0000256" key="6">
    <source>
        <dbReference type="ARBA" id="ARBA00023002"/>
    </source>
</evidence>
<dbReference type="InterPro" id="IPR002397">
    <property type="entry name" value="Cyt_P450_B"/>
</dbReference>
<dbReference type="FunFam" id="1.10.630.10:FF:000018">
    <property type="entry name" value="Cytochrome P450 monooxygenase"/>
    <property type="match status" value="1"/>
</dbReference>
<keyword evidence="7 9" id="KW-0408">Iron</keyword>
<keyword evidence="11" id="KW-1185">Reference proteome</keyword>
<dbReference type="EMBL" id="JACHIW010000003">
    <property type="protein sequence ID" value="MBB5159935.1"/>
    <property type="molecule type" value="Genomic_DNA"/>
</dbReference>